<evidence type="ECO:0000313" key="3">
    <source>
        <dbReference type="Proteomes" id="UP000295724"/>
    </source>
</evidence>
<sequence length="129" mass="14370">MKKQLETQLRNDGQHIRMLAQDRLATLDLNQKILDGIDAKKNPANSKRIKYLSLAAVLCLSVLLGSLIQEHGPKNQVTPTSQLKISASLNQKIKQIPASIEQNINQPLQDEQQAIISDLKALKQQLLSI</sequence>
<reference evidence="2 3" key="1">
    <citation type="submission" date="2019-03" db="EMBL/GenBank/DDBJ databases">
        <title>Genomic Encyclopedia of Type Strains, Phase IV (KMG-IV): sequencing the most valuable type-strain genomes for metagenomic binning, comparative biology and taxonomic classification.</title>
        <authorList>
            <person name="Goeker M."/>
        </authorList>
    </citation>
    <scope>NUCLEOTIDE SEQUENCE [LARGE SCALE GENOMIC DNA]</scope>
    <source>
        <strain evidence="2 3">DSM 25488</strain>
    </source>
</reference>
<dbReference type="EMBL" id="SNZB01000001">
    <property type="protein sequence ID" value="TDR23883.1"/>
    <property type="molecule type" value="Genomic_DNA"/>
</dbReference>
<proteinExistence type="predicted"/>
<comment type="caution">
    <text evidence="2">The sequence shown here is derived from an EMBL/GenBank/DDBJ whole genome shotgun (WGS) entry which is preliminary data.</text>
</comment>
<evidence type="ECO:0000313" key="2">
    <source>
        <dbReference type="EMBL" id="TDR23883.1"/>
    </source>
</evidence>
<organism evidence="2 3">
    <name type="scientific">Marinicella litoralis</name>
    <dbReference type="NCBI Taxonomy" id="644220"/>
    <lineage>
        <taxon>Bacteria</taxon>
        <taxon>Pseudomonadati</taxon>
        <taxon>Pseudomonadota</taxon>
        <taxon>Gammaproteobacteria</taxon>
        <taxon>Lysobacterales</taxon>
        <taxon>Marinicellaceae</taxon>
        <taxon>Marinicella</taxon>
    </lineage>
</organism>
<keyword evidence="1" id="KW-1133">Transmembrane helix</keyword>
<gene>
    <name evidence="2" type="ORF">C8D91_0750</name>
</gene>
<dbReference type="AlphaFoldDB" id="A0A4R6Y156"/>
<feature type="transmembrane region" description="Helical" evidence="1">
    <location>
        <begin position="49"/>
        <end position="68"/>
    </location>
</feature>
<name>A0A4R6Y156_9GAMM</name>
<protein>
    <submittedName>
        <fullName evidence="2">Uncharacterized protein</fullName>
    </submittedName>
</protein>
<keyword evidence="1" id="KW-0812">Transmembrane</keyword>
<accession>A0A4R6Y156</accession>
<dbReference type="RefSeq" id="WP_099017509.1">
    <property type="nucleotide sequence ID" value="NZ_NIHB01000001.1"/>
</dbReference>
<evidence type="ECO:0000256" key="1">
    <source>
        <dbReference type="SAM" id="Phobius"/>
    </source>
</evidence>
<keyword evidence="1" id="KW-0472">Membrane</keyword>
<keyword evidence="3" id="KW-1185">Reference proteome</keyword>
<dbReference type="Proteomes" id="UP000295724">
    <property type="component" value="Unassembled WGS sequence"/>
</dbReference>